<evidence type="ECO:0000313" key="3">
    <source>
        <dbReference type="EMBL" id="KAG6713618.1"/>
    </source>
</evidence>
<dbReference type="AlphaFoldDB" id="A0A922JMU4"/>
<name>A0A922JMU4_CARIL</name>
<evidence type="ECO:0000313" key="4">
    <source>
        <dbReference type="Proteomes" id="UP000811246"/>
    </source>
</evidence>
<keyword evidence="2" id="KW-0472">Membrane</keyword>
<gene>
    <name evidence="3" type="ORF">I3842_05G162500</name>
</gene>
<accession>A0A922JMU4</accession>
<protein>
    <submittedName>
        <fullName evidence="3">Uncharacterized protein</fullName>
    </submittedName>
</protein>
<evidence type="ECO:0000256" key="2">
    <source>
        <dbReference type="SAM" id="Phobius"/>
    </source>
</evidence>
<dbReference type="PANTHER" id="PTHR34115:SF17">
    <property type="entry name" value="PROTEIN, PUTATIVE-RELATED"/>
    <property type="match status" value="1"/>
</dbReference>
<dbReference type="PANTHER" id="PTHR34115">
    <property type="entry name" value="PROTEIN, PUTATIVE-RELATED"/>
    <property type="match status" value="1"/>
</dbReference>
<comment type="caution">
    <text evidence="3">The sequence shown here is derived from an EMBL/GenBank/DDBJ whole genome shotgun (WGS) entry which is preliminary data.</text>
</comment>
<feature type="transmembrane region" description="Helical" evidence="2">
    <location>
        <begin position="100"/>
        <end position="118"/>
    </location>
</feature>
<sequence>MKREYEEMDSSSSNSEHNLSAREQDEIDYDYIAVFIKIINKLVKVLLNLLQVMYSSNSSLNMVNVIIIIVFIPISFAYMAVTEVITQVPNTRYRHVIGPIIYISGILTCALLLLIIFLSRA</sequence>
<evidence type="ECO:0000256" key="1">
    <source>
        <dbReference type="SAM" id="MobiDB-lite"/>
    </source>
</evidence>
<proteinExistence type="predicted"/>
<keyword evidence="2" id="KW-0812">Transmembrane</keyword>
<dbReference type="EMBL" id="CM031829">
    <property type="protein sequence ID" value="KAG6713618.1"/>
    <property type="molecule type" value="Genomic_DNA"/>
</dbReference>
<feature type="transmembrane region" description="Helical" evidence="2">
    <location>
        <begin position="62"/>
        <end position="80"/>
    </location>
</feature>
<dbReference type="Proteomes" id="UP000811246">
    <property type="component" value="Chromosome 5"/>
</dbReference>
<dbReference type="InterPro" id="IPR053258">
    <property type="entry name" value="Ca-permeable_cation_channel"/>
</dbReference>
<keyword evidence="2" id="KW-1133">Transmembrane helix</keyword>
<organism evidence="3 4">
    <name type="scientific">Carya illinoinensis</name>
    <name type="common">Pecan</name>
    <dbReference type="NCBI Taxonomy" id="32201"/>
    <lineage>
        <taxon>Eukaryota</taxon>
        <taxon>Viridiplantae</taxon>
        <taxon>Streptophyta</taxon>
        <taxon>Embryophyta</taxon>
        <taxon>Tracheophyta</taxon>
        <taxon>Spermatophyta</taxon>
        <taxon>Magnoliopsida</taxon>
        <taxon>eudicotyledons</taxon>
        <taxon>Gunneridae</taxon>
        <taxon>Pentapetalae</taxon>
        <taxon>rosids</taxon>
        <taxon>fabids</taxon>
        <taxon>Fagales</taxon>
        <taxon>Juglandaceae</taxon>
        <taxon>Carya</taxon>
    </lineage>
</organism>
<feature type="region of interest" description="Disordered" evidence="1">
    <location>
        <begin position="1"/>
        <end position="20"/>
    </location>
</feature>
<reference evidence="3" key="1">
    <citation type="submission" date="2021-01" db="EMBL/GenBank/DDBJ databases">
        <authorList>
            <person name="Lovell J.T."/>
            <person name="Bentley N."/>
            <person name="Bhattarai G."/>
            <person name="Jenkins J.W."/>
            <person name="Sreedasyam A."/>
            <person name="Alarcon Y."/>
            <person name="Bock C."/>
            <person name="Boston L."/>
            <person name="Carlson J."/>
            <person name="Cervantes K."/>
            <person name="Clermont K."/>
            <person name="Krom N."/>
            <person name="Kubenka K."/>
            <person name="Mamidi S."/>
            <person name="Mattison C."/>
            <person name="Monteros M."/>
            <person name="Pisani C."/>
            <person name="Plott C."/>
            <person name="Rajasekar S."/>
            <person name="Rhein H.S."/>
            <person name="Rohla C."/>
            <person name="Song M."/>
            <person name="Hilaire R.S."/>
            <person name="Shu S."/>
            <person name="Wells L."/>
            <person name="Wang X."/>
            <person name="Webber J."/>
            <person name="Heerema R.J."/>
            <person name="Klein P."/>
            <person name="Conner P."/>
            <person name="Grauke L."/>
            <person name="Grimwood J."/>
            <person name="Schmutz J."/>
            <person name="Randall J.J."/>
        </authorList>
    </citation>
    <scope>NUCLEOTIDE SEQUENCE</scope>
    <source>
        <tissue evidence="3">Leaf</tissue>
    </source>
</reference>